<dbReference type="InterPro" id="IPR006311">
    <property type="entry name" value="TAT_signal"/>
</dbReference>
<dbReference type="SUPFAM" id="SSF54001">
    <property type="entry name" value="Cysteine proteinases"/>
    <property type="match status" value="1"/>
</dbReference>
<name>A0ABY2JYM1_9MICC</name>
<comment type="caution">
    <text evidence="7">The sequence shown here is derived from an EMBL/GenBank/DDBJ whole genome shotgun (WGS) entry which is preliminary data.</text>
</comment>
<dbReference type="InterPro" id="IPR000064">
    <property type="entry name" value="NLP_P60_dom"/>
</dbReference>
<organism evidence="7 8">
    <name type="scientific">Micrococcus lylae</name>
    <dbReference type="NCBI Taxonomy" id="1273"/>
    <lineage>
        <taxon>Bacteria</taxon>
        <taxon>Bacillati</taxon>
        <taxon>Actinomycetota</taxon>
        <taxon>Actinomycetes</taxon>
        <taxon>Micrococcales</taxon>
        <taxon>Micrococcaceae</taxon>
        <taxon>Micrococcus</taxon>
    </lineage>
</organism>
<evidence type="ECO:0000256" key="1">
    <source>
        <dbReference type="ARBA" id="ARBA00007074"/>
    </source>
</evidence>
<dbReference type="PROSITE" id="PS51935">
    <property type="entry name" value="NLPC_P60"/>
    <property type="match status" value="1"/>
</dbReference>
<feature type="domain" description="NlpC/P60" evidence="6">
    <location>
        <begin position="140"/>
        <end position="279"/>
    </location>
</feature>
<proteinExistence type="inferred from homology"/>
<evidence type="ECO:0000256" key="3">
    <source>
        <dbReference type="ARBA" id="ARBA00022801"/>
    </source>
</evidence>
<dbReference type="InterPro" id="IPR038765">
    <property type="entry name" value="Papain-like_cys_pep_sf"/>
</dbReference>
<feature type="domain" description="SH3b" evidence="5">
    <location>
        <begin position="46"/>
        <end position="122"/>
    </location>
</feature>
<protein>
    <submittedName>
        <fullName evidence="7">Uncharacterized protein</fullName>
    </submittedName>
</protein>
<dbReference type="Proteomes" id="UP000297477">
    <property type="component" value="Unassembled WGS sequence"/>
</dbReference>
<keyword evidence="4" id="KW-0788">Thiol protease</keyword>
<dbReference type="SMART" id="SM00287">
    <property type="entry name" value="SH3b"/>
    <property type="match status" value="1"/>
</dbReference>
<reference evidence="7 8" key="1">
    <citation type="submission" date="2019-03" db="EMBL/GenBank/DDBJ databases">
        <title>Reclassification of Micrococcus aloeverae and Micrococcus yunnanensis as later heterotypic synonyms of Micrococcus luteus.</title>
        <authorList>
            <person name="Huang C.-H."/>
        </authorList>
    </citation>
    <scope>NUCLEOTIDE SEQUENCE [LARGE SCALE GENOMIC DNA]</scope>
    <source>
        <strain evidence="7 8">BCRC 12151</strain>
    </source>
</reference>
<dbReference type="EMBL" id="SPKT01000014">
    <property type="protein sequence ID" value="TFH98690.1"/>
    <property type="molecule type" value="Genomic_DNA"/>
</dbReference>
<evidence type="ECO:0000256" key="2">
    <source>
        <dbReference type="ARBA" id="ARBA00022670"/>
    </source>
</evidence>
<evidence type="ECO:0000259" key="6">
    <source>
        <dbReference type="PROSITE" id="PS51935"/>
    </source>
</evidence>
<dbReference type="Pfam" id="PF08239">
    <property type="entry name" value="SH3_3"/>
    <property type="match status" value="1"/>
</dbReference>
<comment type="similarity">
    <text evidence="1">Belongs to the peptidase C40 family.</text>
</comment>
<dbReference type="PROSITE" id="PS51781">
    <property type="entry name" value="SH3B"/>
    <property type="match status" value="1"/>
</dbReference>
<evidence type="ECO:0000259" key="5">
    <source>
        <dbReference type="PROSITE" id="PS51781"/>
    </source>
</evidence>
<dbReference type="PROSITE" id="PS51318">
    <property type="entry name" value="TAT"/>
    <property type="match status" value="1"/>
</dbReference>
<accession>A0ABY2JYM1</accession>
<keyword evidence="8" id="KW-1185">Reference proteome</keyword>
<keyword evidence="3" id="KW-0378">Hydrolase</keyword>
<sequence length="279" mass="29324">MSPDHAHREETSPMPKNTTTLRSRRLLGTAAAVLMAGGLTAVQAPAASAAAGGTTTDAVNIRAEATTGSAVLGSIPGGTDITVECQTEGEQVEGAYSTHHWGKVTYNGQTGYVSRAYVTIPDAAGLGACDTAEDPAPDPGADRQQVLDRANHWVSQGLPYSMEGYAPGPDADGYKFRTDCSGMVAMAYNLRDQSYSTVNLPEKFSPIAKEDLQPGDIIGNLGPGSAGAAGHVVIFNGWVDDAKTQFRTLEQNGSHGAVALTHTWGNAFWSQQAYRYNGF</sequence>
<evidence type="ECO:0000313" key="8">
    <source>
        <dbReference type="Proteomes" id="UP000297477"/>
    </source>
</evidence>
<dbReference type="Gene3D" id="2.30.30.40">
    <property type="entry name" value="SH3 Domains"/>
    <property type="match status" value="1"/>
</dbReference>
<evidence type="ECO:0000256" key="4">
    <source>
        <dbReference type="ARBA" id="ARBA00022807"/>
    </source>
</evidence>
<dbReference type="InterPro" id="IPR003646">
    <property type="entry name" value="SH3-like_bac-type"/>
</dbReference>
<evidence type="ECO:0000313" key="7">
    <source>
        <dbReference type="EMBL" id="TFH98690.1"/>
    </source>
</evidence>
<keyword evidence="2" id="KW-0645">Protease</keyword>
<dbReference type="Gene3D" id="3.90.1720.10">
    <property type="entry name" value="endopeptidase domain like (from Nostoc punctiforme)"/>
    <property type="match status" value="1"/>
</dbReference>
<gene>
    <name evidence="7" type="ORF">E4A49_07830</name>
</gene>